<dbReference type="GO" id="GO:0003676">
    <property type="term" value="F:nucleic acid binding"/>
    <property type="evidence" value="ECO:0007669"/>
    <property type="project" value="InterPro"/>
</dbReference>
<evidence type="ECO:0000313" key="2">
    <source>
        <dbReference type="Proteomes" id="UP000257109"/>
    </source>
</evidence>
<evidence type="ECO:0000313" key="1">
    <source>
        <dbReference type="EMBL" id="RDY09639.1"/>
    </source>
</evidence>
<evidence type="ECO:0008006" key="3">
    <source>
        <dbReference type="Google" id="ProtNLM"/>
    </source>
</evidence>
<dbReference type="AlphaFoldDB" id="A0A371I3N6"/>
<dbReference type="InterPro" id="IPR012337">
    <property type="entry name" value="RNaseH-like_sf"/>
</dbReference>
<gene>
    <name evidence="1" type="ORF">CR513_05965</name>
</gene>
<comment type="caution">
    <text evidence="1">The sequence shown here is derived from an EMBL/GenBank/DDBJ whole genome shotgun (WGS) entry which is preliminary data.</text>
</comment>
<dbReference type="EMBL" id="QJKJ01000999">
    <property type="protein sequence ID" value="RDY09639.1"/>
    <property type="molecule type" value="Genomic_DNA"/>
</dbReference>
<dbReference type="SUPFAM" id="SSF53098">
    <property type="entry name" value="Ribonuclease H-like"/>
    <property type="match status" value="1"/>
</dbReference>
<dbReference type="InterPro" id="IPR036397">
    <property type="entry name" value="RNaseH_sf"/>
</dbReference>
<dbReference type="InterPro" id="IPR039537">
    <property type="entry name" value="Retrotran_Ty1/copia-like"/>
</dbReference>
<sequence>MFLTHKDESFKVISIFCKRVQNEKVINIVSIKSDHGEEFENKNIQKFYEEYGILHKFSSPNRFTCLLYLCK</sequence>
<organism evidence="1 2">
    <name type="scientific">Mucuna pruriens</name>
    <name type="common">Velvet bean</name>
    <name type="synonym">Dolichos pruriens</name>
    <dbReference type="NCBI Taxonomy" id="157652"/>
    <lineage>
        <taxon>Eukaryota</taxon>
        <taxon>Viridiplantae</taxon>
        <taxon>Streptophyta</taxon>
        <taxon>Embryophyta</taxon>
        <taxon>Tracheophyta</taxon>
        <taxon>Spermatophyta</taxon>
        <taxon>Magnoliopsida</taxon>
        <taxon>eudicotyledons</taxon>
        <taxon>Gunneridae</taxon>
        <taxon>Pentapetalae</taxon>
        <taxon>rosids</taxon>
        <taxon>fabids</taxon>
        <taxon>Fabales</taxon>
        <taxon>Fabaceae</taxon>
        <taxon>Papilionoideae</taxon>
        <taxon>50 kb inversion clade</taxon>
        <taxon>NPAAA clade</taxon>
        <taxon>indigoferoid/millettioid clade</taxon>
        <taxon>Phaseoleae</taxon>
        <taxon>Mucuna</taxon>
    </lineage>
</organism>
<protein>
    <recommendedName>
        <fullName evidence="3">Integrase catalytic domain-containing protein</fullName>
    </recommendedName>
</protein>
<dbReference type="PANTHER" id="PTHR42648">
    <property type="entry name" value="TRANSPOSASE, PUTATIVE-RELATED"/>
    <property type="match status" value="1"/>
</dbReference>
<keyword evidence="2" id="KW-1185">Reference proteome</keyword>
<dbReference type="OrthoDB" id="1751476at2759"/>
<accession>A0A371I3N6</accession>
<dbReference type="Gene3D" id="3.30.420.10">
    <property type="entry name" value="Ribonuclease H-like superfamily/Ribonuclease H"/>
    <property type="match status" value="1"/>
</dbReference>
<proteinExistence type="predicted"/>
<reference evidence="1" key="1">
    <citation type="submission" date="2018-05" db="EMBL/GenBank/DDBJ databases">
        <title>Draft genome of Mucuna pruriens seed.</title>
        <authorList>
            <person name="Nnadi N.E."/>
            <person name="Vos R."/>
            <person name="Hasami M.H."/>
            <person name="Devisetty U.K."/>
            <person name="Aguiy J.C."/>
        </authorList>
    </citation>
    <scope>NUCLEOTIDE SEQUENCE [LARGE SCALE GENOMIC DNA]</scope>
    <source>
        <strain evidence="1">JCA_2017</strain>
    </source>
</reference>
<name>A0A371I3N6_MUCPR</name>
<feature type="non-terminal residue" evidence="1">
    <location>
        <position position="1"/>
    </location>
</feature>
<dbReference type="Proteomes" id="UP000257109">
    <property type="component" value="Unassembled WGS sequence"/>
</dbReference>
<dbReference type="PANTHER" id="PTHR42648:SF21">
    <property type="entry name" value="CYSTEINE-RICH RLK (RECEPTOR-LIKE PROTEIN KINASE) 8"/>
    <property type="match status" value="1"/>
</dbReference>